<dbReference type="AlphaFoldDB" id="A0A6J2FLN4"/>
<dbReference type="RefSeq" id="XP_027480927.1">
    <property type="nucleotide sequence ID" value="XM_027625126.1"/>
</dbReference>
<proteinExistence type="predicted"/>
<dbReference type="KEGG" id="zca:113939292"/>
<sequence length="180" mass="19572">MATLRPYKQLPLLLLVSTFPRRPRALATLSGVNSPGTPSFCRPLPRHPAPYPPPRPGSAHSRPRAPRRARRSARSPPEAPGTPGSRSPRPPLSCPRSLPVPAAPGRWRLRVGPGWERARAPCAWGFLSSLLGSRFCALSHPPHPERRLGARPQVRLSDATCRSGPGCTDPRRPAVGRVSR</sequence>
<accession>A0A6J2FLN4</accession>
<evidence type="ECO:0000313" key="3">
    <source>
        <dbReference type="RefSeq" id="XP_027480927.1"/>
    </source>
</evidence>
<feature type="compositionally biased region" description="Pro residues" evidence="1">
    <location>
        <begin position="46"/>
        <end position="56"/>
    </location>
</feature>
<feature type="region of interest" description="Disordered" evidence="1">
    <location>
        <begin position="28"/>
        <end position="99"/>
    </location>
</feature>
<name>A0A6J2FLN4_ZALCA</name>
<evidence type="ECO:0000313" key="2">
    <source>
        <dbReference type="Proteomes" id="UP000515165"/>
    </source>
</evidence>
<gene>
    <name evidence="3" type="primary">LOC113939292</name>
</gene>
<evidence type="ECO:0000256" key="1">
    <source>
        <dbReference type="SAM" id="MobiDB-lite"/>
    </source>
</evidence>
<dbReference type="Proteomes" id="UP000515165">
    <property type="component" value="Chromosome 16"/>
</dbReference>
<dbReference type="GeneID" id="113939292"/>
<feature type="compositionally biased region" description="Basic residues" evidence="1">
    <location>
        <begin position="61"/>
        <end position="73"/>
    </location>
</feature>
<reference evidence="3" key="1">
    <citation type="submission" date="2025-08" db="UniProtKB">
        <authorList>
            <consortium name="RefSeq"/>
        </authorList>
    </citation>
    <scope>IDENTIFICATION</scope>
    <source>
        <tissue evidence="3">Blood</tissue>
    </source>
</reference>
<keyword evidence="2" id="KW-1185">Reference proteome</keyword>
<feature type="region of interest" description="Disordered" evidence="1">
    <location>
        <begin position="157"/>
        <end position="180"/>
    </location>
</feature>
<protein>
    <submittedName>
        <fullName evidence="3">Atherin-like</fullName>
    </submittedName>
</protein>
<organism evidence="2 3">
    <name type="scientific">Zalophus californianus</name>
    <name type="common">California sealion</name>
    <dbReference type="NCBI Taxonomy" id="9704"/>
    <lineage>
        <taxon>Eukaryota</taxon>
        <taxon>Metazoa</taxon>
        <taxon>Chordata</taxon>
        <taxon>Craniata</taxon>
        <taxon>Vertebrata</taxon>
        <taxon>Euteleostomi</taxon>
        <taxon>Mammalia</taxon>
        <taxon>Eutheria</taxon>
        <taxon>Laurasiatheria</taxon>
        <taxon>Carnivora</taxon>
        <taxon>Caniformia</taxon>
        <taxon>Pinnipedia</taxon>
        <taxon>Otariidae</taxon>
        <taxon>Zalophus</taxon>
    </lineage>
</organism>